<comment type="caution">
    <text evidence="1">The sequence shown here is derived from an EMBL/GenBank/DDBJ whole genome shotgun (WGS) entry which is preliminary data.</text>
</comment>
<dbReference type="EMBL" id="ACCG02000009">
    <property type="protein sequence ID" value="EFE89218.1"/>
    <property type="molecule type" value="Genomic_DNA"/>
</dbReference>
<reference evidence="1 2" key="1">
    <citation type="submission" date="2010-02" db="EMBL/GenBank/DDBJ databases">
        <authorList>
            <person name="Weinstock G."/>
            <person name="Sodergren E."/>
            <person name="Clifton S."/>
            <person name="Fulton L."/>
            <person name="Fulton B."/>
            <person name="Courtney L."/>
            <person name="Fronick C."/>
            <person name="Harrison M."/>
            <person name="Strong C."/>
            <person name="Farmer C."/>
            <person name="Delahaunty K."/>
            <person name="Markovic C."/>
            <person name="Hall O."/>
            <person name="Minx P."/>
            <person name="Tomlinson C."/>
            <person name="Mitreva M."/>
            <person name="Nelson J."/>
            <person name="Hou S."/>
            <person name="Wollam A."/>
            <person name="Pepin K.H."/>
            <person name="Johnson M."/>
            <person name="Bhonagiri V."/>
            <person name="Zhang X."/>
            <person name="Suruliraj S."/>
            <person name="Warren W."/>
            <person name="Chinwalla A."/>
            <person name="Mardis E.R."/>
            <person name="Wilson R.K."/>
        </authorList>
    </citation>
    <scope>NUCLEOTIDE SEQUENCE [LARGE SCALE GENOMIC DNA]</scope>
    <source>
        <strain evidence="1 2">DSM 20213</strain>
    </source>
</reference>
<accession>D4BNI1</accession>
<protein>
    <submittedName>
        <fullName evidence="1">Uncharacterized protein</fullName>
    </submittedName>
</protein>
<dbReference type="HOGENOM" id="CLU_3213012_0_0_11"/>
<keyword evidence="2" id="KW-1185">Reference proteome</keyword>
<dbReference type="Proteomes" id="UP000003191">
    <property type="component" value="Unassembled WGS sequence"/>
</dbReference>
<name>D4BNI1_BIFBR</name>
<gene>
    <name evidence="1" type="ORF">BIFBRE_03631</name>
</gene>
<proteinExistence type="predicted"/>
<evidence type="ECO:0000313" key="2">
    <source>
        <dbReference type="Proteomes" id="UP000003191"/>
    </source>
</evidence>
<organism evidence="1 2">
    <name type="scientific">Bifidobacterium breve DSM 20213 = JCM 1192</name>
    <dbReference type="NCBI Taxonomy" id="518634"/>
    <lineage>
        <taxon>Bacteria</taxon>
        <taxon>Bacillati</taxon>
        <taxon>Actinomycetota</taxon>
        <taxon>Actinomycetes</taxon>
        <taxon>Bifidobacteriales</taxon>
        <taxon>Bifidobacteriaceae</taxon>
        <taxon>Bifidobacterium</taxon>
    </lineage>
</organism>
<evidence type="ECO:0000313" key="1">
    <source>
        <dbReference type="EMBL" id="EFE89218.1"/>
    </source>
</evidence>
<sequence>MLVLPFFVSFLYRNMKSFRMLSNEDVNRSYLDPKAVDNQGRTRS</sequence>
<dbReference type="AlphaFoldDB" id="D4BNI1"/>